<proteinExistence type="predicted"/>
<evidence type="ECO:0000259" key="1">
    <source>
        <dbReference type="PROSITE" id="PS01124"/>
    </source>
</evidence>
<gene>
    <name evidence="2" type="ORF">GCM10009433_15890</name>
</gene>
<dbReference type="PROSITE" id="PS01124">
    <property type="entry name" value="HTH_ARAC_FAMILY_2"/>
    <property type="match status" value="1"/>
</dbReference>
<evidence type="ECO:0000313" key="2">
    <source>
        <dbReference type="EMBL" id="GAA0758568.1"/>
    </source>
</evidence>
<comment type="caution">
    <text evidence="2">The sequence shown here is derived from an EMBL/GenBank/DDBJ whole genome shotgun (WGS) entry which is preliminary data.</text>
</comment>
<feature type="domain" description="HTH araC/xylS-type" evidence="1">
    <location>
        <begin position="150"/>
        <end position="253"/>
    </location>
</feature>
<protein>
    <recommendedName>
        <fullName evidence="1">HTH araC/xylS-type domain-containing protein</fullName>
    </recommendedName>
</protein>
<dbReference type="RefSeq" id="WP_224454113.1">
    <property type="nucleotide sequence ID" value="NZ_BAAAGG010000005.1"/>
</dbReference>
<evidence type="ECO:0000313" key="3">
    <source>
        <dbReference type="Proteomes" id="UP001500185"/>
    </source>
</evidence>
<dbReference type="InterPro" id="IPR018060">
    <property type="entry name" value="HTH_AraC"/>
</dbReference>
<reference evidence="3" key="1">
    <citation type="journal article" date="2019" name="Int. J. Syst. Evol. Microbiol.">
        <title>The Global Catalogue of Microorganisms (GCM) 10K type strain sequencing project: providing services to taxonomists for standard genome sequencing and annotation.</title>
        <authorList>
            <consortium name="The Broad Institute Genomics Platform"/>
            <consortium name="The Broad Institute Genome Sequencing Center for Infectious Disease"/>
            <person name="Wu L."/>
            <person name="Ma J."/>
        </authorList>
    </citation>
    <scope>NUCLEOTIDE SEQUENCE [LARGE SCALE GENOMIC DNA]</scope>
    <source>
        <strain evidence="3">JCM 16231</strain>
    </source>
</reference>
<dbReference type="Proteomes" id="UP001500185">
    <property type="component" value="Unassembled WGS sequence"/>
</dbReference>
<dbReference type="SMART" id="SM00342">
    <property type="entry name" value="HTH_ARAC"/>
    <property type="match status" value="1"/>
</dbReference>
<accession>A0ABP3VL39</accession>
<sequence length="269" mass="32274">MNFINDPNFKHSFIKDVVRIDYRTEVPLQCINDYGYSYIMFRFGKFEAYDYQNAPIEIPKVFVKGTGDFFKVKAYKNSTWLSVELPNHCLHNITNRIAKKCRNQLIDLYDYIDPSILDQLYYEIFDLTDISSITQTLDKHLHQFYGEWNKNLDSTLLVNYIYKRKGLLAVSELSDRFPFSERSIERMFYREVGSSPYRFICLVRFNFIIRELEQQNYSSLDELISKYNYYDHSHFVKDFKKFLGQSIHIYKNDFNPLLSSALSREYNKM</sequence>
<dbReference type="Pfam" id="PF12833">
    <property type="entry name" value="HTH_18"/>
    <property type="match status" value="1"/>
</dbReference>
<name>A0ABP3VL39_9FLAO</name>
<keyword evidence="3" id="KW-1185">Reference proteome</keyword>
<dbReference type="Gene3D" id="1.10.10.60">
    <property type="entry name" value="Homeodomain-like"/>
    <property type="match status" value="1"/>
</dbReference>
<organism evidence="2 3">
    <name type="scientific">Psychroflexus lacisalsi</name>
    <dbReference type="NCBI Taxonomy" id="503928"/>
    <lineage>
        <taxon>Bacteria</taxon>
        <taxon>Pseudomonadati</taxon>
        <taxon>Bacteroidota</taxon>
        <taxon>Flavobacteriia</taxon>
        <taxon>Flavobacteriales</taxon>
        <taxon>Flavobacteriaceae</taxon>
        <taxon>Psychroflexus</taxon>
    </lineage>
</organism>
<dbReference type="EMBL" id="BAAAGG010000005">
    <property type="protein sequence ID" value="GAA0758568.1"/>
    <property type="molecule type" value="Genomic_DNA"/>
</dbReference>